<evidence type="ECO:0000313" key="6">
    <source>
        <dbReference type="EMBL" id="REC52672.1"/>
    </source>
</evidence>
<dbReference type="Pfam" id="PF00753">
    <property type="entry name" value="Lactamase_B"/>
    <property type="match status" value="1"/>
</dbReference>
<dbReference type="NCBIfam" id="NF012229">
    <property type="entry name" value="bla_class_B_core"/>
    <property type="match status" value="1"/>
</dbReference>
<dbReference type="InterPro" id="IPR036866">
    <property type="entry name" value="RibonucZ/Hydroxyglut_hydro"/>
</dbReference>
<keyword evidence="2" id="KW-0479">Metal-binding</keyword>
<accession>A0A3D9BGZ6</accession>
<reference evidence="6 7" key="1">
    <citation type="journal article" date="2004" name="Emerg. Infect. Dis.">
        <title>Amoebae-resisting bacteria isolated from human nasal swabs by amoebal coculture.</title>
        <authorList>
            <person name="Greub G."/>
            <person name="La Scola B."/>
            <person name="Raoult D."/>
        </authorList>
    </citation>
    <scope>NUCLEOTIDE SEQUENCE [LARGE SCALE GENOMIC DNA]</scope>
    <source>
        <strain evidence="6 7">CCUG 51329</strain>
    </source>
</reference>
<comment type="caution">
    <text evidence="6">The sequence shown here is derived from an EMBL/GenBank/DDBJ whole genome shotgun (WGS) entry which is preliminary data.</text>
</comment>
<evidence type="ECO:0000256" key="4">
    <source>
        <dbReference type="ARBA" id="ARBA00022833"/>
    </source>
</evidence>
<proteinExistence type="predicted"/>
<dbReference type="EMBL" id="QNVU01000003">
    <property type="protein sequence ID" value="REC52672.1"/>
    <property type="molecule type" value="Genomic_DNA"/>
</dbReference>
<keyword evidence="3" id="KW-0378">Hydrolase</keyword>
<evidence type="ECO:0000313" key="7">
    <source>
        <dbReference type="Proteomes" id="UP000256924"/>
    </source>
</evidence>
<dbReference type="PANTHER" id="PTHR46233">
    <property type="entry name" value="HYDROXYACYLGLUTATHIONE HYDROLASE GLOC"/>
    <property type="match status" value="1"/>
</dbReference>
<evidence type="ECO:0000256" key="3">
    <source>
        <dbReference type="ARBA" id="ARBA00022801"/>
    </source>
</evidence>
<evidence type="ECO:0000256" key="1">
    <source>
        <dbReference type="ARBA" id="ARBA00001947"/>
    </source>
</evidence>
<feature type="domain" description="Metallo-beta-lactamase" evidence="5">
    <location>
        <begin position="51"/>
        <end position="241"/>
    </location>
</feature>
<organism evidence="6 7">
    <name type="scientific">Candidatus Chryseobacterium massiliense</name>
    <dbReference type="NCBI Taxonomy" id="204089"/>
    <lineage>
        <taxon>Bacteria</taxon>
        <taxon>Pseudomonadati</taxon>
        <taxon>Bacteroidota</taxon>
        <taxon>Flavobacteriia</taxon>
        <taxon>Flavobacteriales</taxon>
        <taxon>Weeksellaceae</taxon>
        <taxon>Chryseobacterium group</taxon>
        <taxon>Chryseobacterium</taxon>
    </lineage>
</organism>
<sequence length="285" mass="32445">MKKLVVIFAAFVLTNINAQKVNEPKDHPKEWSQSYEPFRIAGNLYYVGTYDLASYLIVTNKGNILINTGLADSLPIIKNNIKKLGFKYQDTKILLLTQAHYDHLGAMADIKKETGAKLYVDEADADVLKSGGKSDYELGKYGVTFKPVKPDYILKDKNVVTLGDAKLAMLHHPGHTKGSCSFLFETKDSKRSYKVLIANMPTIIIDKKFSEVTAYPSIEKDYEYTLNAMKNLNFDIWVASHASQFDLHKKHKPKDKYNPAVFMNKKEYQDELDSLEKDFLKKKSE</sequence>
<gene>
    <name evidence="6" type="primary">bla</name>
    <name evidence="6" type="ORF">DRF68_02635</name>
</gene>
<dbReference type="GO" id="GO:0046872">
    <property type="term" value="F:metal ion binding"/>
    <property type="evidence" value="ECO:0007669"/>
    <property type="project" value="UniProtKB-KW"/>
</dbReference>
<dbReference type="Proteomes" id="UP000256924">
    <property type="component" value="Unassembled WGS sequence"/>
</dbReference>
<dbReference type="InterPro" id="IPR001279">
    <property type="entry name" value="Metallo-B-lactamas"/>
</dbReference>
<dbReference type="AlphaFoldDB" id="A0A3D9BGZ6"/>
<comment type="cofactor">
    <cofactor evidence="1">
        <name>Zn(2+)</name>
        <dbReference type="ChEBI" id="CHEBI:29105"/>
    </cofactor>
</comment>
<dbReference type="SUPFAM" id="SSF56281">
    <property type="entry name" value="Metallo-hydrolase/oxidoreductase"/>
    <property type="match status" value="1"/>
</dbReference>
<dbReference type="GO" id="GO:0016787">
    <property type="term" value="F:hydrolase activity"/>
    <property type="evidence" value="ECO:0007669"/>
    <property type="project" value="UniProtKB-KW"/>
</dbReference>
<keyword evidence="7" id="KW-1185">Reference proteome</keyword>
<dbReference type="NCBIfam" id="NF033105">
    <property type="entry name" value="bla_subclass_B3"/>
    <property type="match status" value="1"/>
</dbReference>
<dbReference type="SMART" id="SM00849">
    <property type="entry name" value="Lactamase_B"/>
    <property type="match status" value="1"/>
</dbReference>
<keyword evidence="4" id="KW-0862">Zinc</keyword>
<dbReference type="InterPro" id="IPR051453">
    <property type="entry name" value="MBL_Glyoxalase_II"/>
</dbReference>
<dbReference type="PANTHER" id="PTHR46233:SF3">
    <property type="entry name" value="HYDROXYACYLGLUTATHIONE HYDROLASE GLOC"/>
    <property type="match status" value="1"/>
</dbReference>
<protein>
    <submittedName>
        <fullName evidence="6">Subclass B3 metallo-beta-lactamase</fullName>
    </submittedName>
</protein>
<dbReference type="Gene3D" id="3.60.15.10">
    <property type="entry name" value="Ribonuclease Z/Hydroxyacylglutathione hydrolase-like"/>
    <property type="match status" value="1"/>
</dbReference>
<evidence type="ECO:0000259" key="5">
    <source>
        <dbReference type="SMART" id="SM00849"/>
    </source>
</evidence>
<evidence type="ECO:0000256" key="2">
    <source>
        <dbReference type="ARBA" id="ARBA00022723"/>
    </source>
</evidence>
<name>A0A3D9BGZ6_9FLAO</name>